<evidence type="ECO:0000313" key="2">
    <source>
        <dbReference type="EMBL" id="KII65087.1"/>
    </source>
</evidence>
<dbReference type="GO" id="GO:0003676">
    <property type="term" value="F:nucleic acid binding"/>
    <property type="evidence" value="ECO:0007669"/>
    <property type="project" value="InterPro"/>
</dbReference>
<proteinExistence type="predicted"/>
<sequence length="102" mass="11716">MYSGSYDSLVMNNLHFQKTEIVLNTITAFSNSPVSFPPYSPFLNPIENIFSKWKLVVSQMNSRNAEELFELICTTSFDRMAFYTKMGSYLPNYIPGNPLKIL</sequence>
<accession>A0A0C2MTS6</accession>
<reference evidence="2 3" key="1">
    <citation type="journal article" date="2014" name="Genome Biol. Evol.">
        <title>The genome of the myxosporean Thelohanellus kitauei shows adaptations to nutrient acquisition within its fish host.</title>
        <authorList>
            <person name="Yang Y."/>
            <person name="Xiong J."/>
            <person name="Zhou Z."/>
            <person name="Huo F."/>
            <person name="Miao W."/>
            <person name="Ran C."/>
            <person name="Liu Y."/>
            <person name="Zhang J."/>
            <person name="Feng J."/>
            <person name="Wang M."/>
            <person name="Wang M."/>
            <person name="Wang L."/>
            <person name="Yao B."/>
        </authorList>
    </citation>
    <scope>NUCLEOTIDE SEQUENCE [LARGE SCALE GENOMIC DNA]</scope>
    <source>
        <strain evidence="2">Wuqing</strain>
    </source>
</reference>
<organism evidence="2 3">
    <name type="scientific">Thelohanellus kitauei</name>
    <name type="common">Myxosporean</name>
    <dbReference type="NCBI Taxonomy" id="669202"/>
    <lineage>
        <taxon>Eukaryota</taxon>
        <taxon>Metazoa</taxon>
        <taxon>Cnidaria</taxon>
        <taxon>Myxozoa</taxon>
        <taxon>Myxosporea</taxon>
        <taxon>Bivalvulida</taxon>
        <taxon>Platysporina</taxon>
        <taxon>Myxobolidae</taxon>
        <taxon>Thelohanellus</taxon>
    </lineage>
</organism>
<feature type="domain" description="Tc1-like transposase DDE" evidence="1">
    <location>
        <begin position="8"/>
        <end position="67"/>
    </location>
</feature>
<evidence type="ECO:0000259" key="1">
    <source>
        <dbReference type="Pfam" id="PF13358"/>
    </source>
</evidence>
<keyword evidence="3" id="KW-1185">Reference proteome</keyword>
<dbReference type="EMBL" id="JWZT01004017">
    <property type="protein sequence ID" value="KII65087.1"/>
    <property type="molecule type" value="Genomic_DNA"/>
</dbReference>
<dbReference type="Pfam" id="PF13358">
    <property type="entry name" value="DDE_3"/>
    <property type="match status" value="1"/>
</dbReference>
<protein>
    <recommendedName>
        <fullName evidence="1">Tc1-like transposase DDE domain-containing protein</fullName>
    </recommendedName>
</protein>
<dbReference type="Gene3D" id="3.30.420.10">
    <property type="entry name" value="Ribonuclease H-like superfamily/Ribonuclease H"/>
    <property type="match status" value="1"/>
</dbReference>
<evidence type="ECO:0000313" key="3">
    <source>
        <dbReference type="Proteomes" id="UP000031668"/>
    </source>
</evidence>
<comment type="caution">
    <text evidence="2">The sequence shown here is derived from an EMBL/GenBank/DDBJ whole genome shotgun (WGS) entry which is preliminary data.</text>
</comment>
<dbReference type="InterPro" id="IPR036397">
    <property type="entry name" value="RNaseH_sf"/>
</dbReference>
<dbReference type="OrthoDB" id="2266637at2759"/>
<dbReference type="Proteomes" id="UP000031668">
    <property type="component" value="Unassembled WGS sequence"/>
</dbReference>
<dbReference type="InterPro" id="IPR038717">
    <property type="entry name" value="Tc1-like_DDE_dom"/>
</dbReference>
<gene>
    <name evidence="2" type="ORF">RF11_15907</name>
</gene>
<dbReference type="AlphaFoldDB" id="A0A0C2MTS6"/>
<name>A0A0C2MTS6_THEKT</name>